<dbReference type="OrthoDB" id="9803017at2"/>
<evidence type="ECO:0000256" key="1">
    <source>
        <dbReference type="ARBA" id="ARBA00022603"/>
    </source>
</evidence>
<dbReference type="GO" id="GO:0003676">
    <property type="term" value="F:nucleic acid binding"/>
    <property type="evidence" value="ECO:0007669"/>
    <property type="project" value="InterPro"/>
</dbReference>
<sequence>MSRSSITRALERNPERNREPGAERTAERAPKVREAAPSRGGKAHSIRIIGGDWKRTPLPVLSLDGLRPTPDRVRETLFNWLGQSLDGKRCLDLFAGSGALGFEAASRGALRVLMVERSGRAVAQLKANQTRLAAKNIEIVEADALRLAVGLAPNSFDVVFLDPPFGDTAMLERAIELAVPLVSPGGALYIESGEPVDPAQTPALSGWAITREGKAGAVRYHLLRRENEE</sequence>
<dbReference type="GO" id="GO:0008168">
    <property type="term" value="F:methyltransferase activity"/>
    <property type="evidence" value="ECO:0007669"/>
    <property type="project" value="UniProtKB-KW"/>
</dbReference>
<keyword evidence="2 4" id="KW-0808">Transferase</keyword>
<evidence type="ECO:0000313" key="4">
    <source>
        <dbReference type="EMBL" id="OXC72955.1"/>
    </source>
</evidence>
<dbReference type="PANTHER" id="PTHR43542">
    <property type="entry name" value="METHYLTRANSFERASE"/>
    <property type="match status" value="1"/>
</dbReference>
<feature type="region of interest" description="Disordered" evidence="3">
    <location>
        <begin position="1"/>
        <end position="43"/>
    </location>
</feature>
<dbReference type="SUPFAM" id="SSF53335">
    <property type="entry name" value="S-adenosyl-L-methionine-dependent methyltransferases"/>
    <property type="match status" value="1"/>
</dbReference>
<dbReference type="InterPro" id="IPR002052">
    <property type="entry name" value="DNA_methylase_N6_adenine_CS"/>
</dbReference>
<accession>A0A226WP54</accession>
<dbReference type="PANTHER" id="PTHR43542:SF1">
    <property type="entry name" value="METHYLTRANSFERASE"/>
    <property type="match status" value="1"/>
</dbReference>
<organism evidence="4 5">
    <name type="scientific">Caballeronia sordidicola</name>
    <name type="common">Burkholderia sordidicola</name>
    <dbReference type="NCBI Taxonomy" id="196367"/>
    <lineage>
        <taxon>Bacteria</taxon>
        <taxon>Pseudomonadati</taxon>
        <taxon>Pseudomonadota</taxon>
        <taxon>Betaproteobacteria</taxon>
        <taxon>Burkholderiales</taxon>
        <taxon>Burkholderiaceae</taxon>
        <taxon>Caballeronia</taxon>
    </lineage>
</organism>
<dbReference type="eggNOG" id="COG0742">
    <property type="taxonomic scope" value="Bacteria"/>
</dbReference>
<keyword evidence="1 4" id="KW-0489">Methyltransferase</keyword>
<dbReference type="InterPro" id="IPR004398">
    <property type="entry name" value="RNA_MeTrfase_RsmD"/>
</dbReference>
<feature type="compositionally biased region" description="Basic and acidic residues" evidence="3">
    <location>
        <begin position="9"/>
        <end position="36"/>
    </location>
</feature>
<dbReference type="CDD" id="cd02440">
    <property type="entry name" value="AdoMet_MTases"/>
    <property type="match status" value="1"/>
</dbReference>
<dbReference type="EMBL" id="MTHB01000261">
    <property type="protein sequence ID" value="OXC72955.1"/>
    <property type="molecule type" value="Genomic_DNA"/>
</dbReference>
<dbReference type="Pfam" id="PF03602">
    <property type="entry name" value="Cons_hypoth95"/>
    <property type="match status" value="1"/>
</dbReference>
<dbReference type="Gene3D" id="3.40.50.150">
    <property type="entry name" value="Vaccinia Virus protein VP39"/>
    <property type="match status" value="1"/>
</dbReference>
<dbReference type="AlphaFoldDB" id="A0A226WP54"/>
<comment type="caution">
    <text evidence="4">The sequence shown here is derived from an EMBL/GenBank/DDBJ whole genome shotgun (WGS) entry which is preliminary data.</text>
</comment>
<dbReference type="NCBIfam" id="TIGR00095">
    <property type="entry name" value="16S rRNA (guanine(966)-N(2))-methyltransferase RsmD"/>
    <property type="match status" value="1"/>
</dbReference>
<dbReference type="PROSITE" id="PS00092">
    <property type="entry name" value="N6_MTASE"/>
    <property type="match status" value="1"/>
</dbReference>
<proteinExistence type="predicted"/>
<gene>
    <name evidence="4" type="ORF">BSU04_39140</name>
</gene>
<reference evidence="5" key="1">
    <citation type="submission" date="2017-01" db="EMBL/GenBank/DDBJ databases">
        <title>Genome Analysis of Deinococcus marmoris KOPRI26562.</title>
        <authorList>
            <person name="Kim J.H."/>
            <person name="Oh H.-M."/>
        </authorList>
    </citation>
    <scope>NUCLEOTIDE SEQUENCE [LARGE SCALE GENOMIC DNA]</scope>
    <source>
        <strain evidence="5">PAMC 26633</strain>
    </source>
</reference>
<name>A0A226WP54_CABSO</name>
<dbReference type="InterPro" id="IPR029063">
    <property type="entry name" value="SAM-dependent_MTases_sf"/>
</dbReference>
<evidence type="ECO:0000313" key="5">
    <source>
        <dbReference type="Proteomes" id="UP000214720"/>
    </source>
</evidence>
<evidence type="ECO:0000256" key="3">
    <source>
        <dbReference type="SAM" id="MobiDB-lite"/>
    </source>
</evidence>
<dbReference type="Proteomes" id="UP000214720">
    <property type="component" value="Unassembled WGS sequence"/>
</dbReference>
<dbReference type="GO" id="GO:0031167">
    <property type="term" value="P:rRNA methylation"/>
    <property type="evidence" value="ECO:0007669"/>
    <property type="project" value="InterPro"/>
</dbReference>
<protein>
    <submittedName>
        <fullName evidence="4">16S rRNA (Guanine(966)-N(2))-methyltransferase SSU rRNA m(2)G966</fullName>
    </submittedName>
</protein>
<dbReference type="RefSeq" id="WP_089165257.1">
    <property type="nucleotide sequence ID" value="NZ_MTHB01000261.1"/>
</dbReference>
<evidence type="ECO:0000256" key="2">
    <source>
        <dbReference type="ARBA" id="ARBA00022679"/>
    </source>
</evidence>